<evidence type="ECO:0000313" key="1">
    <source>
        <dbReference type="EMBL" id="BAD54858.1"/>
    </source>
</evidence>
<organism evidence="1 2">
    <name type="scientific">Nocardia farcinica (strain IFM 10152)</name>
    <dbReference type="NCBI Taxonomy" id="247156"/>
    <lineage>
        <taxon>Bacteria</taxon>
        <taxon>Bacillati</taxon>
        <taxon>Actinomycetota</taxon>
        <taxon>Actinomycetes</taxon>
        <taxon>Mycobacteriales</taxon>
        <taxon>Nocardiaceae</taxon>
        <taxon>Nocardia</taxon>
    </lineage>
</organism>
<reference evidence="1 2" key="1">
    <citation type="journal article" date="2004" name="Proc. Natl. Acad. Sci. U.S.A.">
        <title>The complete genomic sequence of Nocardia farcinica IFM 10152.</title>
        <authorList>
            <person name="Ishikawa J."/>
            <person name="Yamashita A."/>
            <person name="Mikami Y."/>
            <person name="Hoshino Y."/>
            <person name="Kurita H."/>
            <person name="Hotta K."/>
            <person name="Shiba T."/>
            <person name="Hattori M."/>
        </authorList>
    </citation>
    <scope>NUCLEOTIDE SEQUENCE [LARGE SCALE GENOMIC DNA]</scope>
    <source>
        <strain evidence="1 2">IFM 10152</strain>
    </source>
</reference>
<sequence>MVRTSNIPIGADFPTAAEVGAAVLADMVTCGVTVPELADALRLPIPAVQQRLTGAVDWLVPELITAARHLGVRASGWLEAGVR</sequence>
<dbReference type="HOGENOM" id="CLU_2539178_0_0_11"/>
<name>Q5Z3Y3_NOCFA</name>
<accession>Q5Z3Y3</accession>
<proteinExistence type="predicted"/>
<dbReference type="GeneID" id="61130873"/>
<dbReference type="STRING" id="247156.NFA_160"/>
<dbReference type="EMBL" id="AP006618">
    <property type="protein sequence ID" value="BAD54858.1"/>
    <property type="molecule type" value="Genomic_DNA"/>
</dbReference>
<dbReference type="KEGG" id="nfa:NFA_160"/>
<gene>
    <name evidence="1" type="ordered locus">NFA_160</name>
</gene>
<evidence type="ECO:0000313" key="2">
    <source>
        <dbReference type="Proteomes" id="UP000006820"/>
    </source>
</evidence>
<dbReference type="RefSeq" id="WP_011206545.1">
    <property type="nucleotide sequence ID" value="NC_006361.1"/>
</dbReference>
<dbReference type="AlphaFoldDB" id="Q5Z3Y3"/>
<protein>
    <submittedName>
        <fullName evidence="1">Uncharacterized protein</fullName>
    </submittedName>
</protein>
<keyword evidence="2" id="KW-1185">Reference proteome</keyword>
<dbReference type="Proteomes" id="UP000006820">
    <property type="component" value="Chromosome"/>
</dbReference>